<feature type="region of interest" description="Disordered" evidence="4">
    <location>
        <begin position="541"/>
        <end position="560"/>
    </location>
</feature>
<feature type="coiled-coil region" evidence="3">
    <location>
        <begin position="194"/>
        <end position="228"/>
    </location>
</feature>
<feature type="domain" description="CCHC-type" evidence="6">
    <location>
        <begin position="243"/>
        <end position="258"/>
    </location>
</feature>
<dbReference type="GO" id="GO:0016787">
    <property type="term" value="F:hydrolase activity"/>
    <property type="evidence" value="ECO:0007669"/>
    <property type="project" value="UniProtKB-KW"/>
</dbReference>
<dbReference type="PROSITE" id="PS50158">
    <property type="entry name" value="ZF_CCHC"/>
    <property type="match status" value="1"/>
</dbReference>
<evidence type="ECO:0000256" key="5">
    <source>
        <dbReference type="SAM" id="Phobius"/>
    </source>
</evidence>
<keyword evidence="2" id="KW-0863">Zinc-finger</keyword>
<keyword evidence="3" id="KW-0175">Coiled coil</keyword>
<evidence type="ECO:0000256" key="3">
    <source>
        <dbReference type="SAM" id="Coils"/>
    </source>
</evidence>
<accession>A0A0N5C478</accession>
<protein>
    <submittedName>
        <fullName evidence="8">CCHC-type domain-containing protein</fullName>
    </submittedName>
</protein>
<dbReference type="AlphaFoldDB" id="A0A0N5C478"/>
<evidence type="ECO:0000256" key="1">
    <source>
        <dbReference type="ARBA" id="ARBA00022801"/>
    </source>
</evidence>
<feature type="region of interest" description="Disordered" evidence="4">
    <location>
        <begin position="599"/>
        <end position="629"/>
    </location>
</feature>
<evidence type="ECO:0000313" key="7">
    <source>
        <dbReference type="Proteomes" id="UP000046392"/>
    </source>
</evidence>
<dbReference type="SUPFAM" id="SSF57756">
    <property type="entry name" value="Retrovirus zinc finger-like domains"/>
    <property type="match status" value="1"/>
</dbReference>
<dbReference type="GO" id="GO:0008270">
    <property type="term" value="F:zinc ion binding"/>
    <property type="evidence" value="ECO:0007669"/>
    <property type="project" value="UniProtKB-KW"/>
</dbReference>
<organism evidence="7 8">
    <name type="scientific">Strongyloides papillosus</name>
    <name type="common">Intestinal threadworm</name>
    <dbReference type="NCBI Taxonomy" id="174720"/>
    <lineage>
        <taxon>Eukaryota</taxon>
        <taxon>Metazoa</taxon>
        <taxon>Ecdysozoa</taxon>
        <taxon>Nematoda</taxon>
        <taxon>Chromadorea</taxon>
        <taxon>Rhabditida</taxon>
        <taxon>Tylenchina</taxon>
        <taxon>Panagrolaimomorpha</taxon>
        <taxon>Strongyloidoidea</taxon>
        <taxon>Strongyloididae</taxon>
        <taxon>Strongyloides</taxon>
    </lineage>
</organism>
<dbReference type="InterPro" id="IPR021109">
    <property type="entry name" value="Peptidase_aspartic_dom_sf"/>
</dbReference>
<dbReference type="Pfam" id="PF00098">
    <property type="entry name" value="zf-CCHC"/>
    <property type="match status" value="1"/>
</dbReference>
<keyword evidence="5" id="KW-0812">Transmembrane</keyword>
<keyword evidence="5" id="KW-0472">Membrane</keyword>
<evidence type="ECO:0000256" key="4">
    <source>
        <dbReference type="SAM" id="MobiDB-lite"/>
    </source>
</evidence>
<dbReference type="WBParaSite" id="SPAL_0001276200.1">
    <property type="protein sequence ID" value="SPAL_0001276200.1"/>
    <property type="gene ID" value="SPAL_0001276200"/>
</dbReference>
<dbReference type="InterPro" id="IPR036875">
    <property type="entry name" value="Znf_CCHC_sf"/>
</dbReference>
<name>A0A0N5C478_STREA</name>
<dbReference type="SUPFAM" id="SSF50630">
    <property type="entry name" value="Acid proteases"/>
    <property type="match status" value="1"/>
</dbReference>
<dbReference type="SMART" id="SM00343">
    <property type="entry name" value="ZnF_C2HC"/>
    <property type="match status" value="2"/>
</dbReference>
<keyword evidence="7" id="KW-1185">Reference proteome</keyword>
<evidence type="ECO:0000313" key="8">
    <source>
        <dbReference type="WBParaSite" id="SPAL_0001276200.1"/>
    </source>
</evidence>
<proteinExistence type="predicted"/>
<evidence type="ECO:0000259" key="6">
    <source>
        <dbReference type="PROSITE" id="PS50158"/>
    </source>
</evidence>
<keyword evidence="1" id="KW-0378">Hydrolase</keyword>
<dbReference type="InterPro" id="IPR001878">
    <property type="entry name" value="Znf_CCHC"/>
</dbReference>
<keyword evidence="2" id="KW-0862">Zinc</keyword>
<dbReference type="CDD" id="cd00303">
    <property type="entry name" value="retropepsin_like"/>
    <property type="match status" value="1"/>
</dbReference>
<dbReference type="STRING" id="174720.A0A0N5C478"/>
<dbReference type="GO" id="GO:0003676">
    <property type="term" value="F:nucleic acid binding"/>
    <property type="evidence" value="ECO:0007669"/>
    <property type="project" value="InterPro"/>
</dbReference>
<dbReference type="Pfam" id="PF00077">
    <property type="entry name" value="RVP"/>
    <property type="match status" value="1"/>
</dbReference>
<feature type="transmembrane region" description="Helical" evidence="5">
    <location>
        <begin position="663"/>
        <end position="685"/>
    </location>
</feature>
<dbReference type="Gene3D" id="4.10.60.10">
    <property type="entry name" value="Zinc finger, CCHC-type"/>
    <property type="match status" value="1"/>
</dbReference>
<keyword evidence="5" id="KW-1133">Transmembrane helix</keyword>
<sequence>MERLDRKNRGPNGTRPLIHYMNPEDKTPIALAVELFFSHNILVIKSVYPDIIEREDLREELKDHFESLLHRPVGNNLHSCFRKWRSVSPDCQFGYLIKVVKKVYETYVKNNFNLHTMKDWKQRDGESVRDYNLRYYQRLAELYPDFENTLYRMTGDETDQNNFWRMEIVGKYIASLRPELRNKMPVFKNNEKCLENAMVTAEAYEKELSEMEERIVLREQRERRYERRTYSVEARGNRDELECHNCGKKGHLKRECRKPLAECQHCKKKGHLIQFCYGKRARPGGNMNTETSKKLVALVITSALLLSTIVTAQNELGEYHYQSGITIVTDIFKVTNHRVSCEIIRYIPMLGDGRTFYPPKGSELITFTASESDYGTCMCTIKTTPAKGFTNAQTGDCYALTNTSVIFEEGIPKWEQFDMELHANKRETSGIYWLVWNEYVIRQRKANYLPAKLTTDPYKSLDELIAKPLTPEEIKDYKDKHVDKYAQAKQKVGPGAGMPAIKVKEDMSEVMNDVDDAAKQLELQRDVQRPESNLLDRTIVADQQVGDPEELAESSDSSLNSEKLDVFETSLGITPRKKGSPKTISSIFPSMKAVAERVPNIRKQRPQLTSEDSSESDTPGILTSASKKSKSEELTKSLSAIIEKSKENDISGIVKELMNSFRIVNGMESVGVLVVCLSVILGAYYKRRIVNQMINSIWKALIGERRRTATPRRDVHISRPILNARQEDEESIELTTTRTREVATNTERNSKDKDKKRPLELCGTDILQFTEKEKKLEEAARKAGYILMLQSFSNNRAKHTPTIIMNIANKWVQTYIDDGSDISLISEQRWRSLGQPTIKKNSTWIGNTNEQIVTKGTTYLRIRMGRRRVMEEFYVVKGLTMDFLIGRTFLSRFSKYMHHYGQETITIGNYVFPKSWNDYRKKLVLMTTRNTTLLPGMGQDFH</sequence>
<dbReference type="InterPro" id="IPR018061">
    <property type="entry name" value="Retropepsins"/>
</dbReference>
<keyword evidence="2" id="KW-0479">Metal-binding</keyword>
<reference evidence="8" key="1">
    <citation type="submission" date="2017-02" db="UniProtKB">
        <authorList>
            <consortium name="WormBaseParasite"/>
        </authorList>
    </citation>
    <scope>IDENTIFICATION</scope>
</reference>
<dbReference type="Gene3D" id="2.40.70.10">
    <property type="entry name" value="Acid Proteases"/>
    <property type="match status" value="1"/>
</dbReference>
<dbReference type="GO" id="GO:0019899">
    <property type="term" value="F:enzyme binding"/>
    <property type="evidence" value="ECO:0007669"/>
    <property type="project" value="UniProtKB-ARBA"/>
</dbReference>
<evidence type="ECO:0000256" key="2">
    <source>
        <dbReference type="PROSITE-ProRule" id="PRU00047"/>
    </source>
</evidence>
<dbReference type="Proteomes" id="UP000046392">
    <property type="component" value="Unplaced"/>
</dbReference>